<dbReference type="Pfam" id="PF26639">
    <property type="entry name" value="Het-6_barrel"/>
    <property type="match status" value="1"/>
</dbReference>
<name>A0AAV9PPF4_9PEZI</name>
<dbReference type="RefSeq" id="XP_064664437.1">
    <property type="nucleotide sequence ID" value="XM_064798203.1"/>
</dbReference>
<reference evidence="1 2" key="1">
    <citation type="submission" date="2023-08" db="EMBL/GenBank/DDBJ databases">
        <title>Black Yeasts Isolated from many extreme environments.</title>
        <authorList>
            <person name="Coleine C."/>
            <person name="Stajich J.E."/>
            <person name="Selbmann L."/>
        </authorList>
    </citation>
    <scope>NUCLEOTIDE SEQUENCE [LARGE SCALE GENOMIC DNA]</scope>
    <source>
        <strain evidence="1 2">CCFEE 5935</strain>
    </source>
</reference>
<protein>
    <submittedName>
        <fullName evidence="1">Uncharacterized protein</fullName>
    </submittedName>
</protein>
<organism evidence="1 2">
    <name type="scientific">Saxophila tyrrhenica</name>
    <dbReference type="NCBI Taxonomy" id="1690608"/>
    <lineage>
        <taxon>Eukaryota</taxon>
        <taxon>Fungi</taxon>
        <taxon>Dikarya</taxon>
        <taxon>Ascomycota</taxon>
        <taxon>Pezizomycotina</taxon>
        <taxon>Dothideomycetes</taxon>
        <taxon>Dothideomycetidae</taxon>
        <taxon>Mycosphaerellales</taxon>
        <taxon>Extremaceae</taxon>
        <taxon>Saxophila</taxon>
    </lineage>
</organism>
<accession>A0AAV9PPF4</accession>
<dbReference type="Proteomes" id="UP001337655">
    <property type="component" value="Unassembled WGS sequence"/>
</dbReference>
<evidence type="ECO:0000313" key="1">
    <source>
        <dbReference type="EMBL" id="KAK5175799.1"/>
    </source>
</evidence>
<gene>
    <name evidence="1" type="ORF">LTR77_000939</name>
</gene>
<dbReference type="AlphaFoldDB" id="A0AAV9PPF4"/>
<dbReference type="EMBL" id="JAVRRT010000001">
    <property type="protein sequence ID" value="KAK5175799.1"/>
    <property type="molecule type" value="Genomic_DNA"/>
</dbReference>
<proteinExistence type="predicted"/>
<keyword evidence="2" id="KW-1185">Reference proteome</keyword>
<dbReference type="PANTHER" id="PTHR24148:SF64">
    <property type="entry name" value="HETEROKARYON INCOMPATIBILITY DOMAIN-CONTAINING PROTEIN"/>
    <property type="match status" value="1"/>
</dbReference>
<sequence length="348" mass="38606">MFDYAAHDILTPSEQPPTLLPLLVQHQDLGAHDPRDHVYGMLGLYQGALEPRVLPPLLRPDYTKSIAEVCRDATRFALEEQGDLQVLLHLFHRRLETPEERELPSWVPRWHRAWNRELDARRLSYFFRADGGMAMELLPSNGPNELVLKGRVVSTVMEATNKLSYEAWRSVAAMQAFLSSVEQSTSRAQHSIKGSQDTSAVALALIADRNSEGKPAQAADAAGYSSFARYIQAGRMPPTLQDLRAAVKNAAADLDADNAAHFHQAMLRACTNRKFFLSTAGAIGLGPQDMRAGDLICVLYGCLWPVVLRTLGDNYEVVGVCYMHGNMYGEAVREQRQPGGVETTFTLI</sequence>
<dbReference type="PANTHER" id="PTHR24148">
    <property type="entry name" value="ANKYRIN REPEAT DOMAIN-CONTAINING PROTEIN 39 HOMOLOG-RELATED"/>
    <property type="match status" value="1"/>
</dbReference>
<evidence type="ECO:0000313" key="2">
    <source>
        <dbReference type="Proteomes" id="UP001337655"/>
    </source>
</evidence>
<dbReference type="GeneID" id="89922288"/>
<comment type="caution">
    <text evidence="1">The sequence shown here is derived from an EMBL/GenBank/DDBJ whole genome shotgun (WGS) entry which is preliminary data.</text>
</comment>
<dbReference type="InterPro" id="IPR052895">
    <property type="entry name" value="HetReg/Transcr_Mod"/>
</dbReference>